<evidence type="ECO:0000259" key="15">
    <source>
        <dbReference type="Pfam" id="PF02563"/>
    </source>
</evidence>
<comment type="similarity">
    <text evidence="2">Belongs to the BexD/CtrA/VexA family.</text>
</comment>
<keyword evidence="12" id="KW-0564">Palmitate</keyword>
<evidence type="ECO:0000259" key="17">
    <source>
        <dbReference type="Pfam" id="PF22461"/>
    </source>
</evidence>
<evidence type="ECO:0000256" key="6">
    <source>
        <dbReference type="ARBA" id="ARBA00022692"/>
    </source>
</evidence>
<feature type="domain" description="SLBB" evidence="17">
    <location>
        <begin position="287"/>
        <end position="387"/>
    </location>
</feature>
<reference evidence="19" key="1">
    <citation type="submission" date="2017-10" db="EMBL/GenBank/DDBJ databases">
        <title>Completed PacBio SMRT sequence of Methylosinus trichosporium OB3b reveals presence of a third large plasmid.</title>
        <authorList>
            <person name="Charles T.C."/>
            <person name="Lynch M.D.J."/>
            <person name="Heil J.R."/>
            <person name="Cheng J."/>
        </authorList>
    </citation>
    <scope>NUCLEOTIDE SEQUENCE [LARGE SCALE GENOMIC DNA]</scope>
    <source>
        <strain evidence="19">OB3b</strain>
    </source>
</reference>
<dbReference type="InterPro" id="IPR049712">
    <property type="entry name" value="Poly_export"/>
</dbReference>
<feature type="domain" description="Soluble ligand binding" evidence="16">
    <location>
        <begin position="207"/>
        <end position="255"/>
    </location>
</feature>
<dbReference type="GO" id="GO:0009279">
    <property type="term" value="C:cell outer membrane"/>
    <property type="evidence" value="ECO:0007669"/>
    <property type="project" value="UniProtKB-SubCell"/>
</dbReference>
<dbReference type="Pfam" id="PF10531">
    <property type="entry name" value="SLBB"/>
    <property type="match status" value="1"/>
</dbReference>
<gene>
    <name evidence="18" type="ORF">CQW49_00130</name>
</gene>
<protein>
    <submittedName>
        <fullName evidence="18">Sugar transporter</fullName>
    </submittedName>
</protein>
<evidence type="ECO:0000256" key="1">
    <source>
        <dbReference type="ARBA" id="ARBA00004571"/>
    </source>
</evidence>
<evidence type="ECO:0000256" key="3">
    <source>
        <dbReference type="ARBA" id="ARBA00022448"/>
    </source>
</evidence>
<keyword evidence="4" id="KW-1134">Transmembrane beta strand</keyword>
<dbReference type="InterPro" id="IPR003715">
    <property type="entry name" value="Poly_export_N"/>
</dbReference>
<proteinExistence type="inferred from homology"/>
<keyword evidence="5 18" id="KW-0762">Sugar transport</keyword>
<dbReference type="GO" id="GO:0006811">
    <property type="term" value="P:monoatomic ion transport"/>
    <property type="evidence" value="ECO:0007669"/>
    <property type="project" value="UniProtKB-KW"/>
</dbReference>
<dbReference type="GO" id="GO:0046930">
    <property type="term" value="C:pore complex"/>
    <property type="evidence" value="ECO:0007669"/>
    <property type="project" value="UniProtKB-KW"/>
</dbReference>
<keyword evidence="6" id="KW-0812">Transmembrane</keyword>
<keyword evidence="14" id="KW-0449">Lipoprotein</keyword>
<keyword evidence="7" id="KW-0732">Signal</keyword>
<keyword evidence="9" id="KW-0406">Ion transport</keyword>
<dbReference type="InterPro" id="IPR054765">
    <property type="entry name" value="SLBB_dom"/>
</dbReference>
<accession>A0A2D2CUU8</accession>
<evidence type="ECO:0000256" key="2">
    <source>
        <dbReference type="ARBA" id="ARBA00009450"/>
    </source>
</evidence>
<evidence type="ECO:0000256" key="7">
    <source>
        <dbReference type="ARBA" id="ARBA00022729"/>
    </source>
</evidence>
<dbReference type="InterPro" id="IPR019554">
    <property type="entry name" value="Soluble_ligand-bd"/>
</dbReference>
<dbReference type="Proteomes" id="UP000230709">
    <property type="component" value="Chromosome"/>
</dbReference>
<name>A0A2D2CUU8_METT3</name>
<comment type="subcellular location">
    <subcellularLocation>
        <location evidence="1">Cell outer membrane</location>
        <topology evidence="1">Multi-pass membrane protein</topology>
    </subcellularLocation>
</comment>
<keyword evidence="11" id="KW-0472">Membrane</keyword>
<evidence type="ECO:0000256" key="5">
    <source>
        <dbReference type="ARBA" id="ARBA00022597"/>
    </source>
</evidence>
<dbReference type="PANTHER" id="PTHR33619:SF3">
    <property type="entry name" value="POLYSACCHARIDE EXPORT PROTEIN GFCE-RELATED"/>
    <property type="match status" value="1"/>
</dbReference>
<keyword evidence="13" id="KW-0998">Cell outer membrane</keyword>
<keyword evidence="19" id="KW-1185">Reference proteome</keyword>
<evidence type="ECO:0000256" key="8">
    <source>
        <dbReference type="ARBA" id="ARBA00023047"/>
    </source>
</evidence>
<organism evidence="18 19">
    <name type="scientific">Methylosinus trichosporium (strain ATCC 35070 / NCIMB 11131 / UNIQEM 75 / OB3b)</name>
    <dbReference type="NCBI Taxonomy" id="595536"/>
    <lineage>
        <taxon>Bacteria</taxon>
        <taxon>Pseudomonadati</taxon>
        <taxon>Pseudomonadota</taxon>
        <taxon>Alphaproteobacteria</taxon>
        <taxon>Hyphomicrobiales</taxon>
        <taxon>Methylocystaceae</taxon>
        <taxon>Methylosinus</taxon>
    </lineage>
</organism>
<evidence type="ECO:0000259" key="16">
    <source>
        <dbReference type="Pfam" id="PF10531"/>
    </source>
</evidence>
<dbReference type="STRING" id="595536.GCA_000178815_00917"/>
<evidence type="ECO:0000256" key="11">
    <source>
        <dbReference type="ARBA" id="ARBA00023136"/>
    </source>
</evidence>
<sequence>MFRRGLAFALIYASVCGRRGRPLGRRTGAPQVEVAVDSKHIQRFAVFCGAALIAGCSVIPGSGPSGDSMVEAAASATPSFVGVEIDEFSLEVLGRRREPSLRGSFGDHRAPATQPIGVGDALQITVWEAAGGGLFSSGGASSPGSRSATIPEQTVGRDGSVTVPYAGRIQVAGRSQQEVEAIIVEQLRGKSIEPQALVTVTHNVSNMVTVTGEVSQSARVPLTLRGDKVMDVIASAGGFKTPVHETFVSLTRGDRTARVPVGAILATPRENIYVRPGDVVTVEHTPQTFTVAGATGSNSVLEFGARSLTLEEAIGKAGGIEDQRADPAALFVLRYEPSGIVSQYPTTTPVLAARAQVPVAYHLDMRDPKAMFAARRFAMRDKDILFVSNAGLTEAGKVLKLVSMLTQPAIQGVLVQSRLK</sequence>
<dbReference type="EMBL" id="CP023737">
    <property type="protein sequence ID" value="ATQ66475.1"/>
    <property type="molecule type" value="Genomic_DNA"/>
</dbReference>
<dbReference type="KEGG" id="mtw:CQW49_00130"/>
<keyword evidence="3" id="KW-0813">Transport</keyword>
<feature type="domain" description="Polysaccharide export protein N-terminal" evidence="15">
    <location>
        <begin position="112"/>
        <end position="201"/>
    </location>
</feature>
<dbReference type="PANTHER" id="PTHR33619">
    <property type="entry name" value="POLYSACCHARIDE EXPORT PROTEIN GFCE-RELATED"/>
    <property type="match status" value="1"/>
</dbReference>
<evidence type="ECO:0000256" key="10">
    <source>
        <dbReference type="ARBA" id="ARBA00023114"/>
    </source>
</evidence>
<dbReference type="GO" id="GO:0015159">
    <property type="term" value="F:polysaccharide transmembrane transporter activity"/>
    <property type="evidence" value="ECO:0007669"/>
    <property type="project" value="InterPro"/>
</dbReference>
<dbReference type="Gene3D" id="3.30.1950.10">
    <property type="entry name" value="wza like domain"/>
    <property type="match status" value="1"/>
</dbReference>
<evidence type="ECO:0000313" key="18">
    <source>
        <dbReference type="EMBL" id="ATQ66475.1"/>
    </source>
</evidence>
<keyword evidence="10" id="KW-0626">Porin</keyword>
<evidence type="ECO:0000256" key="14">
    <source>
        <dbReference type="ARBA" id="ARBA00023288"/>
    </source>
</evidence>
<evidence type="ECO:0000313" key="19">
    <source>
        <dbReference type="Proteomes" id="UP000230709"/>
    </source>
</evidence>
<dbReference type="AlphaFoldDB" id="A0A2D2CUU8"/>
<dbReference type="Pfam" id="PF02563">
    <property type="entry name" value="Poly_export"/>
    <property type="match status" value="1"/>
</dbReference>
<dbReference type="GO" id="GO:0015288">
    <property type="term" value="F:porin activity"/>
    <property type="evidence" value="ECO:0007669"/>
    <property type="project" value="UniProtKB-KW"/>
</dbReference>
<evidence type="ECO:0000256" key="12">
    <source>
        <dbReference type="ARBA" id="ARBA00023139"/>
    </source>
</evidence>
<dbReference type="Pfam" id="PF22461">
    <property type="entry name" value="SLBB_2"/>
    <property type="match status" value="1"/>
</dbReference>
<evidence type="ECO:0000256" key="13">
    <source>
        <dbReference type="ARBA" id="ARBA00023237"/>
    </source>
</evidence>
<evidence type="ECO:0000256" key="4">
    <source>
        <dbReference type="ARBA" id="ARBA00022452"/>
    </source>
</evidence>
<evidence type="ECO:0000256" key="9">
    <source>
        <dbReference type="ARBA" id="ARBA00023065"/>
    </source>
</evidence>
<keyword evidence="8" id="KW-0625">Polysaccharide transport</keyword>
<dbReference type="Gene3D" id="3.10.560.10">
    <property type="entry name" value="Outer membrane lipoprotein wza domain like"/>
    <property type="match status" value="2"/>
</dbReference>